<gene>
    <name evidence="2" type="ORF">K814_0114840</name>
</gene>
<dbReference type="EMBL" id="ASGY01000102">
    <property type="protein sequence ID" value="KGE67180.1"/>
    <property type="molecule type" value="Genomic_DNA"/>
</dbReference>
<organism evidence="2 3">
    <name type="scientific">Pseudomonas fluorescens LMG 5329</name>
    <dbReference type="NCBI Taxonomy" id="1324332"/>
    <lineage>
        <taxon>Bacteria</taxon>
        <taxon>Pseudomonadati</taxon>
        <taxon>Pseudomonadota</taxon>
        <taxon>Gammaproteobacteria</taxon>
        <taxon>Pseudomonadales</taxon>
        <taxon>Pseudomonadaceae</taxon>
        <taxon>Pseudomonas</taxon>
    </lineage>
</organism>
<dbReference type="Proteomes" id="UP000030060">
    <property type="component" value="Unassembled WGS sequence"/>
</dbReference>
<dbReference type="PANTHER" id="PTHR48098">
    <property type="entry name" value="ENTEROCHELIN ESTERASE-RELATED"/>
    <property type="match status" value="1"/>
</dbReference>
<evidence type="ECO:0000256" key="1">
    <source>
        <dbReference type="SAM" id="SignalP"/>
    </source>
</evidence>
<comment type="caution">
    <text evidence="2">The sequence shown here is derived from an EMBL/GenBank/DDBJ whole genome shotgun (WGS) entry which is preliminary data.</text>
</comment>
<dbReference type="OrthoDB" id="9784036at2"/>
<reference evidence="2 3" key="1">
    <citation type="journal article" date="2013" name="Genome Announc.">
        <title>Draft Genome Sequence of Pseudomonas fluorescens LMG 5329, a White Line-Inducing Principle-Producing Bioindicator for the Mushroom Pathogen Pseudomonas tolaasii.</title>
        <authorList>
            <person name="Ghequire M.G."/>
            <person name="Rokni-Zadeh H."/>
            <person name="Zarrineh P."/>
            <person name="De Mot R."/>
        </authorList>
    </citation>
    <scope>NUCLEOTIDE SEQUENCE [LARGE SCALE GENOMIC DNA]</scope>
    <source>
        <strain evidence="2 3">LMG 5329</strain>
    </source>
</reference>
<evidence type="ECO:0000313" key="2">
    <source>
        <dbReference type="EMBL" id="KGE67180.1"/>
    </source>
</evidence>
<dbReference type="SUPFAM" id="SSF53474">
    <property type="entry name" value="alpha/beta-Hydrolases"/>
    <property type="match status" value="1"/>
</dbReference>
<accession>A0A0A1YYR6</accession>
<dbReference type="RefSeq" id="WP_038846648.1">
    <property type="nucleotide sequence ID" value="NZ_ASGY01000102.1"/>
</dbReference>
<evidence type="ECO:0000313" key="3">
    <source>
        <dbReference type="Proteomes" id="UP000030060"/>
    </source>
</evidence>
<keyword evidence="1" id="KW-0732">Signal</keyword>
<dbReference type="Gene3D" id="3.40.50.1820">
    <property type="entry name" value="alpha/beta hydrolase"/>
    <property type="match status" value="1"/>
</dbReference>
<feature type="chain" id="PRO_5001996302" description="Esterase" evidence="1">
    <location>
        <begin position="26"/>
        <end position="309"/>
    </location>
</feature>
<dbReference type="InterPro" id="IPR000801">
    <property type="entry name" value="Esterase-like"/>
</dbReference>
<dbReference type="PANTHER" id="PTHR48098:SF1">
    <property type="entry name" value="DIACYLGLYCEROL ACYLTRANSFERASE_MYCOLYLTRANSFERASE AG85A"/>
    <property type="match status" value="1"/>
</dbReference>
<protein>
    <recommendedName>
        <fullName evidence="4">Esterase</fullName>
    </recommendedName>
</protein>
<dbReference type="Pfam" id="PF00756">
    <property type="entry name" value="Esterase"/>
    <property type="match status" value="1"/>
</dbReference>
<feature type="signal peptide" evidence="1">
    <location>
        <begin position="1"/>
        <end position="25"/>
    </location>
</feature>
<name>A0A0A1YYR6_PSEFL</name>
<dbReference type="AlphaFoldDB" id="A0A0A1YYR6"/>
<dbReference type="GO" id="GO:0016747">
    <property type="term" value="F:acyltransferase activity, transferring groups other than amino-acyl groups"/>
    <property type="evidence" value="ECO:0007669"/>
    <property type="project" value="TreeGrafter"/>
</dbReference>
<dbReference type="InterPro" id="IPR029058">
    <property type="entry name" value="AB_hydrolase_fold"/>
</dbReference>
<proteinExistence type="predicted"/>
<evidence type="ECO:0008006" key="4">
    <source>
        <dbReference type="Google" id="ProtNLM"/>
    </source>
</evidence>
<dbReference type="InterPro" id="IPR050583">
    <property type="entry name" value="Mycobacterial_A85_antigen"/>
</dbReference>
<sequence length="309" mass="34805">MLLKTLSHALVLLATLAMTSLVANADTGRVDDTQSITSKTLGQAVKYTIYLPPDYGHSARSYPVLYMMHGGDDGRYNDWFVQDNLGAVLDRLINEGAIPAMIVITPDGLRNPENKYATYFMNDADGKFQWETMFIQEFIPAMQKQYRILDDKRFRAIGGLSMGGFASLMYAFKYPDLFSAVAVMSAAVRTDEQITQMDAAGYERRYGHAWGEGLVGEQRLNAQYRHKNVLDLVKSTPVADIKKTKYYLDEGTNDPFFLGNVLLHLEFNKLGVAHQFLARPGAHNYDFWAPGSEPLLRFVGLNFQERSVQ</sequence>